<keyword evidence="5" id="KW-0249">Electron transport</keyword>
<evidence type="ECO:0000313" key="8">
    <source>
        <dbReference type="EMBL" id="QOR62422.1"/>
    </source>
</evidence>
<dbReference type="GO" id="GO:0010181">
    <property type="term" value="F:FMN binding"/>
    <property type="evidence" value="ECO:0007669"/>
    <property type="project" value="InterPro"/>
</dbReference>
<evidence type="ECO:0000259" key="7">
    <source>
        <dbReference type="SMART" id="SM00900"/>
    </source>
</evidence>
<dbReference type="GO" id="GO:0005886">
    <property type="term" value="C:plasma membrane"/>
    <property type="evidence" value="ECO:0007669"/>
    <property type="project" value="InterPro"/>
</dbReference>
<sequence>MKRTIITFLLLGVFLQLSAKVNTKVEEAVKGSFPKVDLIEPKQLILDKTIFKKIQQEARAKVETKIYRYYSLLRGNKTVGYGILIARKVRTKKATVLYAFDNTGKLKFAEIMGFKEPPEFIPNNTWMGQFKEKPGSAPLQMGKDIPTISGATLSARNISDGARIARAIFKYAIK</sequence>
<evidence type="ECO:0000256" key="4">
    <source>
        <dbReference type="ARBA" id="ARBA00022643"/>
    </source>
</evidence>
<feature type="domain" description="FMN-binding" evidence="7">
    <location>
        <begin position="80"/>
        <end position="169"/>
    </location>
</feature>
<dbReference type="EMBL" id="CP063164">
    <property type="protein sequence ID" value="QOR62422.1"/>
    <property type="molecule type" value="Genomic_DNA"/>
</dbReference>
<evidence type="ECO:0000256" key="3">
    <source>
        <dbReference type="ARBA" id="ARBA00022630"/>
    </source>
</evidence>
<dbReference type="InterPro" id="IPR010209">
    <property type="entry name" value="Ion_transpt_RnfG/RsxG"/>
</dbReference>
<dbReference type="InterPro" id="IPR007329">
    <property type="entry name" value="FMN-bd"/>
</dbReference>
<evidence type="ECO:0000313" key="9">
    <source>
        <dbReference type="Proteomes" id="UP000595074"/>
    </source>
</evidence>
<reference evidence="8 9" key="1">
    <citation type="submission" date="2020-10" db="EMBL/GenBank/DDBJ databases">
        <title>The genome of sulfurovum sp.</title>
        <authorList>
            <person name="Xie S."/>
            <person name="Shao Z."/>
            <person name="Jiang L."/>
        </authorList>
    </citation>
    <scope>NUCLEOTIDE SEQUENCE [LARGE SCALE GENOMIC DNA]</scope>
    <source>
        <strain evidence="8 9">ST-419</strain>
    </source>
</reference>
<dbReference type="KEGG" id="sinu:IMZ28_02800"/>
<organism evidence="8 9">
    <name type="scientific">Sulfurovum indicum</name>
    <dbReference type="NCBI Taxonomy" id="2779528"/>
    <lineage>
        <taxon>Bacteria</taxon>
        <taxon>Pseudomonadati</taxon>
        <taxon>Campylobacterota</taxon>
        <taxon>Epsilonproteobacteria</taxon>
        <taxon>Campylobacterales</taxon>
        <taxon>Sulfurovaceae</taxon>
        <taxon>Sulfurovum</taxon>
    </lineage>
</organism>
<keyword evidence="3" id="KW-0285">Flavoprotein</keyword>
<keyword evidence="6" id="KW-0732">Signal</keyword>
<dbReference type="SMART" id="SM00900">
    <property type="entry name" value="FMN_bind"/>
    <property type="match status" value="1"/>
</dbReference>
<evidence type="ECO:0000256" key="5">
    <source>
        <dbReference type="ARBA" id="ARBA00022982"/>
    </source>
</evidence>
<evidence type="ECO:0000256" key="1">
    <source>
        <dbReference type="ARBA" id="ARBA00022448"/>
    </source>
</evidence>
<accession>A0A7M1S5S4</accession>
<keyword evidence="9" id="KW-1185">Reference proteome</keyword>
<gene>
    <name evidence="8" type="ORF">IMZ28_02800</name>
</gene>
<evidence type="ECO:0000256" key="6">
    <source>
        <dbReference type="SAM" id="SignalP"/>
    </source>
</evidence>
<protein>
    <recommendedName>
        <fullName evidence="7">FMN-binding domain-containing protein</fullName>
    </recommendedName>
</protein>
<feature type="chain" id="PRO_5029534292" description="FMN-binding domain-containing protein" evidence="6">
    <location>
        <begin position="20"/>
        <end position="174"/>
    </location>
</feature>
<dbReference type="RefSeq" id="WP_197549196.1">
    <property type="nucleotide sequence ID" value="NZ_CP063164.1"/>
</dbReference>
<keyword evidence="1" id="KW-0813">Transport</keyword>
<dbReference type="PANTHER" id="PTHR36118:SF1">
    <property type="entry name" value="ION-TRANSLOCATING OXIDOREDUCTASE COMPLEX SUBUNIT G"/>
    <property type="match status" value="1"/>
</dbReference>
<dbReference type="GO" id="GO:0009055">
    <property type="term" value="F:electron transfer activity"/>
    <property type="evidence" value="ECO:0007669"/>
    <property type="project" value="InterPro"/>
</dbReference>
<dbReference type="Proteomes" id="UP000595074">
    <property type="component" value="Chromosome"/>
</dbReference>
<dbReference type="GO" id="GO:0022900">
    <property type="term" value="P:electron transport chain"/>
    <property type="evidence" value="ECO:0007669"/>
    <property type="project" value="InterPro"/>
</dbReference>
<name>A0A7M1S5S4_9BACT</name>
<keyword evidence="4" id="KW-0288">FMN</keyword>
<feature type="signal peptide" evidence="6">
    <location>
        <begin position="1"/>
        <end position="19"/>
    </location>
</feature>
<dbReference type="PANTHER" id="PTHR36118">
    <property type="entry name" value="ION-TRANSLOCATING OXIDOREDUCTASE COMPLEX SUBUNIT G"/>
    <property type="match status" value="1"/>
</dbReference>
<evidence type="ECO:0000256" key="2">
    <source>
        <dbReference type="ARBA" id="ARBA00022553"/>
    </source>
</evidence>
<dbReference type="AlphaFoldDB" id="A0A7M1S5S4"/>
<dbReference type="Pfam" id="PF04205">
    <property type="entry name" value="FMN_bind"/>
    <property type="match status" value="1"/>
</dbReference>
<keyword evidence="2" id="KW-0597">Phosphoprotein</keyword>
<proteinExistence type="predicted"/>